<protein>
    <submittedName>
        <fullName evidence="2">Uncharacterized protein</fullName>
    </submittedName>
</protein>
<keyword evidence="1" id="KW-0472">Membrane</keyword>
<evidence type="ECO:0000256" key="1">
    <source>
        <dbReference type="SAM" id="Phobius"/>
    </source>
</evidence>
<feature type="transmembrane region" description="Helical" evidence="1">
    <location>
        <begin position="40"/>
        <end position="57"/>
    </location>
</feature>
<keyword evidence="3" id="KW-1185">Reference proteome</keyword>
<organism evidence="2 3">
    <name type="scientific">Rhizopogon vinicolor AM-OR11-026</name>
    <dbReference type="NCBI Taxonomy" id="1314800"/>
    <lineage>
        <taxon>Eukaryota</taxon>
        <taxon>Fungi</taxon>
        <taxon>Dikarya</taxon>
        <taxon>Basidiomycota</taxon>
        <taxon>Agaricomycotina</taxon>
        <taxon>Agaricomycetes</taxon>
        <taxon>Agaricomycetidae</taxon>
        <taxon>Boletales</taxon>
        <taxon>Suillineae</taxon>
        <taxon>Rhizopogonaceae</taxon>
        <taxon>Rhizopogon</taxon>
    </lineage>
</organism>
<dbReference type="EMBL" id="KV450189">
    <property type="protein sequence ID" value="OAX30610.1"/>
    <property type="molecule type" value="Genomic_DNA"/>
</dbReference>
<sequence>MAQYDPSEPGFIDETSKDERIPGRRYGWSKKGKRVEKQQVFVVLFFVILSIFFHLNINHDTGSEVTIMIE</sequence>
<accession>A0A1B7MDD8</accession>
<evidence type="ECO:0000313" key="3">
    <source>
        <dbReference type="Proteomes" id="UP000092154"/>
    </source>
</evidence>
<evidence type="ECO:0000313" key="2">
    <source>
        <dbReference type="EMBL" id="OAX30610.1"/>
    </source>
</evidence>
<keyword evidence="1" id="KW-1133">Transmembrane helix</keyword>
<dbReference type="InParanoid" id="A0A1B7MDD8"/>
<dbReference type="Proteomes" id="UP000092154">
    <property type="component" value="Unassembled WGS sequence"/>
</dbReference>
<dbReference type="OrthoDB" id="10505841at2759"/>
<proteinExistence type="predicted"/>
<name>A0A1B7MDD8_9AGAM</name>
<gene>
    <name evidence="2" type="ORF">K503DRAFT_778104</name>
</gene>
<dbReference type="AlphaFoldDB" id="A0A1B7MDD8"/>
<keyword evidence="1" id="KW-0812">Transmembrane</keyword>
<reference evidence="2 3" key="1">
    <citation type="submission" date="2016-06" db="EMBL/GenBank/DDBJ databases">
        <title>Comparative genomics of the ectomycorrhizal sister species Rhizopogon vinicolor and Rhizopogon vesiculosus (Basidiomycota: Boletales) reveals a divergence of the mating type B locus.</title>
        <authorList>
            <consortium name="DOE Joint Genome Institute"/>
            <person name="Mujic A.B."/>
            <person name="Kuo A."/>
            <person name="Tritt A."/>
            <person name="Lipzen A."/>
            <person name="Chen C."/>
            <person name="Johnson J."/>
            <person name="Sharma A."/>
            <person name="Barry K."/>
            <person name="Grigoriev I.V."/>
            <person name="Spatafora J.W."/>
        </authorList>
    </citation>
    <scope>NUCLEOTIDE SEQUENCE [LARGE SCALE GENOMIC DNA]</scope>
    <source>
        <strain evidence="2 3">AM-OR11-026</strain>
    </source>
</reference>